<evidence type="ECO:0000313" key="3">
    <source>
        <dbReference type="Proteomes" id="UP000723463"/>
    </source>
</evidence>
<dbReference type="EMBL" id="JAAAXW010000008">
    <property type="protein sequence ID" value="KAF9550918.1"/>
    <property type="molecule type" value="Genomic_DNA"/>
</dbReference>
<sequence length="75" mass="8593">MSQFWKPTFTRSSIDVQILSYLQYAQVCARAVRNSLKEEARVVAIRRDEQGLKYAKWEAGKQGELKNTVGNRTTA</sequence>
<protein>
    <recommendedName>
        <fullName evidence="4">Mitochondrial ATP synthase epsilon chain-domain-containing protein</fullName>
    </recommendedName>
</protein>
<reference evidence="2" key="1">
    <citation type="journal article" date="2020" name="Fungal Divers.">
        <title>Resolving the Mortierellaceae phylogeny through synthesis of multi-gene phylogenetics and phylogenomics.</title>
        <authorList>
            <person name="Vandepol N."/>
            <person name="Liber J."/>
            <person name="Desiro A."/>
            <person name="Na H."/>
            <person name="Kennedy M."/>
            <person name="Barry K."/>
            <person name="Grigoriev I.V."/>
            <person name="Miller A.N."/>
            <person name="O'Donnell K."/>
            <person name="Stajich J.E."/>
            <person name="Bonito G."/>
        </authorList>
    </citation>
    <scope>NUCLEOTIDE SEQUENCE</scope>
    <source>
        <strain evidence="2">NRRL 2591</strain>
    </source>
</reference>
<dbReference type="Gene3D" id="1.10.1620.20">
    <property type="entry name" value="ATP synthase, F1 complex, epsilon subunit superfamily, mitochondrial"/>
    <property type="match status" value="1"/>
</dbReference>
<dbReference type="PANTHER" id="PTHR12448:SF0">
    <property type="entry name" value="ATP SYNTHASE SUBUNIT EPSILON, MITOCHONDRIAL"/>
    <property type="match status" value="1"/>
</dbReference>
<dbReference type="InterPro" id="IPR036742">
    <property type="entry name" value="ATP_synth_F1_esu_sf_mt"/>
</dbReference>
<dbReference type="GO" id="GO:0045259">
    <property type="term" value="C:proton-transporting ATP synthase complex"/>
    <property type="evidence" value="ECO:0007669"/>
    <property type="project" value="InterPro"/>
</dbReference>
<comment type="similarity">
    <text evidence="1">Belongs to the eukaryotic ATPase epsilon family.</text>
</comment>
<dbReference type="AlphaFoldDB" id="A0A9P6FHI6"/>
<organism evidence="2 3">
    <name type="scientific">Mortierella hygrophila</name>
    <dbReference type="NCBI Taxonomy" id="979708"/>
    <lineage>
        <taxon>Eukaryota</taxon>
        <taxon>Fungi</taxon>
        <taxon>Fungi incertae sedis</taxon>
        <taxon>Mucoromycota</taxon>
        <taxon>Mortierellomycotina</taxon>
        <taxon>Mortierellomycetes</taxon>
        <taxon>Mortierellales</taxon>
        <taxon>Mortierellaceae</taxon>
        <taxon>Mortierella</taxon>
    </lineage>
</organism>
<dbReference type="SUPFAM" id="SSF48690">
    <property type="entry name" value="Epsilon subunit of mitochondrial F1F0-ATP synthase"/>
    <property type="match status" value="1"/>
</dbReference>
<dbReference type="CDD" id="cd12153">
    <property type="entry name" value="F1-ATPase_epsilon"/>
    <property type="match status" value="1"/>
</dbReference>
<dbReference type="Proteomes" id="UP000723463">
    <property type="component" value="Unassembled WGS sequence"/>
</dbReference>
<proteinExistence type="inferred from homology"/>
<accession>A0A9P6FHI6</accession>
<keyword evidence="3" id="KW-1185">Reference proteome</keyword>
<dbReference type="GO" id="GO:0046933">
    <property type="term" value="F:proton-transporting ATP synthase activity, rotational mechanism"/>
    <property type="evidence" value="ECO:0007669"/>
    <property type="project" value="InterPro"/>
</dbReference>
<evidence type="ECO:0008006" key="4">
    <source>
        <dbReference type="Google" id="ProtNLM"/>
    </source>
</evidence>
<dbReference type="PANTHER" id="PTHR12448">
    <property type="entry name" value="ATP SYNTHASE EPSILON CHAIN, MITOCHONDRIAL"/>
    <property type="match status" value="1"/>
</dbReference>
<evidence type="ECO:0000313" key="2">
    <source>
        <dbReference type="EMBL" id="KAF9550918.1"/>
    </source>
</evidence>
<dbReference type="Pfam" id="PF04627">
    <property type="entry name" value="ATP-synt_Eps"/>
    <property type="match status" value="1"/>
</dbReference>
<name>A0A9P6FHI6_9FUNG</name>
<comment type="caution">
    <text evidence="2">The sequence shown here is derived from an EMBL/GenBank/DDBJ whole genome shotgun (WGS) entry which is preliminary data.</text>
</comment>
<dbReference type="GO" id="GO:0005743">
    <property type="term" value="C:mitochondrial inner membrane"/>
    <property type="evidence" value="ECO:0007669"/>
    <property type="project" value="InterPro"/>
</dbReference>
<gene>
    <name evidence="2" type="ORF">EC957_011465</name>
</gene>
<evidence type="ECO:0000256" key="1">
    <source>
        <dbReference type="ARBA" id="ARBA00009502"/>
    </source>
</evidence>
<dbReference type="GO" id="GO:0042776">
    <property type="term" value="P:proton motive force-driven mitochondrial ATP synthesis"/>
    <property type="evidence" value="ECO:0007669"/>
    <property type="project" value="TreeGrafter"/>
</dbReference>
<dbReference type="InterPro" id="IPR006721">
    <property type="entry name" value="ATP_synth_F1_esu_mt"/>
</dbReference>